<reference evidence="2 3" key="1">
    <citation type="submission" date="2014-08" db="EMBL/GenBank/DDBJ databases">
        <title>Porphyromonas gingivicanis strain:COT-022_OH1391 Genome sequencing.</title>
        <authorList>
            <person name="Wallis C."/>
            <person name="Deusch O."/>
            <person name="O'Flynn C."/>
            <person name="Davis I."/>
            <person name="Jospin G."/>
            <person name="Darling A.E."/>
            <person name="Coil D.A."/>
            <person name="Alexiev A."/>
            <person name="Horsfall A."/>
            <person name="Kirkwood N."/>
            <person name="Harris S."/>
            <person name="Eisen J.A."/>
        </authorList>
    </citation>
    <scope>NUCLEOTIDE SEQUENCE [LARGE SCALE GENOMIC DNA]</scope>
    <source>
        <strain evidence="3">COT-022 OH1391</strain>
    </source>
</reference>
<dbReference type="STRING" id="266762.HQ36_01705"/>
<dbReference type="eggNOG" id="COG1384">
    <property type="taxonomic scope" value="Bacteria"/>
</dbReference>
<dbReference type="OrthoDB" id="1100085at2"/>
<dbReference type="RefSeq" id="WP_036882869.1">
    <property type="nucleotide sequence ID" value="NZ_JQZW01000002.1"/>
</dbReference>
<keyword evidence="3" id="KW-1185">Reference proteome</keyword>
<feature type="domain" description="DUF4209" evidence="1">
    <location>
        <begin position="483"/>
        <end position="573"/>
    </location>
</feature>
<organism evidence="2 3">
    <name type="scientific">Porphyromonas gingivicanis</name>
    <dbReference type="NCBI Taxonomy" id="266762"/>
    <lineage>
        <taxon>Bacteria</taxon>
        <taxon>Pseudomonadati</taxon>
        <taxon>Bacteroidota</taxon>
        <taxon>Bacteroidia</taxon>
        <taxon>Bacteroidales</taxon>
        <taxon>Porphyromonadaceae</taxon>
        <taxon>Porphyromonas</taxon>
    </lineage>
</organism>
<name>A0A0A2G7C5_9PORP</name>
<dbReference type="Pfam" id="PF13910">
    <property type="entry name" value="DUF4209"/>
    <property type="match status" value="1"/>
</dbReference>
<dbReference type="EMBL" id="JQZW01000002">
    <property type="protein sequence ID" value="KGN99193.1"/>
    <property type="molecule type" value="Genomic_DNA"/>
</dbReference>
<comment type="caution">
    <text evidence="2">The sequence shown here is derived from an EMBL/GenBank/DDBJ whole genome shotgun (WGS) entry which is preliminary data.</text>
</comment>
<gene>
    <name evidence="2" type="ORF">HQ36_01705</name>
</gene>
<dbReference type="InterPro" id="IPR025209">
    <property type="entry name" value="DUF4209"/>
</dbReference>
<proteinExistence type="predicted"/>
<evidence type="ECO:0000259" key="1">
    <source>
        <dbReference type="Pfam" id="PF13910"/>
    </source>
</evidence>
<protein>
    <recommendedName>
        <fullName evidence="1">DUF4209 domain-containing protein</fullName>
    </recommendedName>
</protein>
<dbReference type="AlphaFoldDB" id="A0A0A2G7C5"/>
<evidence type="ECO:0000313" key="2">
    <source>
        <dbReference type="EMBL" id="KGN99193.1"/>
    </source>
</evidence>
<evidence type="ECO:0000313" key="3">
    <source>
        <dbReference type="Proteomes" id="UP000030134"/>
    </source>
</evidence>
<accession>A0A0A2G7C5</accession>
<sequence length="581" mass="68394">MTILECISSFDVETRKGFNFRQVADSLKSSVDQKNERPELKYEMLAMTLVPTQSETPWGFYFGPILTLRDKDGNPIYIPALEEITPEAVMYWEGRARASKNPLLKARYAGLVWDFKKKIVRKPQEDWMYKLYVDSMLRICKEDYCSHPVLTVNVLERLFELTKKNPAYLQQTKEAYKNFENRHAKDDKVRIWSSRFLLMIENKKSFTDEEKEALVNEHEERLLRLYSPDENNRLNPWTIQDQATLLAKYYSSLQKKEDIVRVLNIVEKAFLHERNNMSAIQLMGNLENVRQKYHRYGIEDNWDRLSVQMQNLGTRVIEEDMDVYQTEIKIPQEFYDWVEQNIGEKVVSDKERWDNFAAFFIPSKSGEENSLKKLMERHPLRFLMGSYQMDSKGHLMSYIGPPKDNLKDSLILFMSEKLSLPFISIAIDSLLTTKTLTTDKVMSSMIMLSPIFDKDRYDFIREAIEFFVDRKYTLFCHLIVPQIETAIRNIVQKSGYPIEKVQRDDKGYQLRTLDDLLREECIEKIFTPDGALYMQLVLTNQKALNIRNNLCHGILPPKYFDDIVAARLFHVLVMLGLVRNE</sequence>
<dbReference type="Proteomes" id="UP000030134">
    <property type="component" value="Unassembled WGS sequence"/>
</dbReference>